<dbReference type="InterPro" id="IPR050471">
    <property type="entry name" value="AB_hydrolase"/>
</dbReference>
<dbReference type="SUPFAM" id="SSF53474">
    <property type="entry name" value="alpha/beta-Hydrolases"/>
    <property type="match status" value="1"/>
</dbReference>
<name>A0A813LV84_POLGL</name>
<comment type="caution">
    <text evidence="2">The sequence shown here is derived from an EMBL/GenBank/DDBJ whole genome shotgun (WGS) entry which is preliminary data.</text>
</comment>
<dbReference type="Pfam" id="PF00561">
    <property type="entry name" value="Abhydrolase_1"/>
    <property type="match status" value="1"/>
</dbReference>
<evidence type="ECO:0000259" key="1">
    <source>
        <dbReference type="Pfam" id="PF00561"/>
    </source>
</evidence>
<dbReference type="PRINTS" id="PR00111">
    <property type="entry name" value="ABHYDROLASE"/>
</dbReference>
<reference evidence="2" key="1">
    <citation type="submission" date="2021-02" db="EMBL/GenBank/DDBJ databases">
        <authorList>
            <person name="Dougan E. K."/>
            <person name="Rhodes N."/>
            <person name="Thang M."/>
            <person name="Chan C."/>
        </authorList>
    </citation>
    <scope>NUCLEOTIDE SEQUENCE</scope>
</reference>
<sequence>MYTTPLTEQAAKMASWRTGMARRYVFGPFRSEVRSLGLNRPLAPIVHLAACAASSATSRGASSRAAVVRRSEASAPTGAASADVRFGALAVAAGLTASLTGGLGFAHHVHCASTADSFVHQLADGRQLCYHVEGSGTPVFAFHGMGSSRLTWVGSQRLSEVAPGIRLIAVDRPGYGNSSQPPPGYSYAAFVKDLAELADHLGHARFCVAGHSSGGPYALAAAALLPERVVACAAISSDPPYSHPSTPQEVRMADSMSHPAQMSSGGLYGQDPMEQTAKYRSKSMASGDARKCYAWKQGVLGWLCDFTLERIPWSFALEDIALGPRLTFWAGEEDFEAISLGACFMQTLVPGSKLHVVAGGNHGFKSEPVHLASIFKELQVHWQSLER</sequence>
<dbReference type="PANTHER" id="PTHR43433:SF10">
    <property type="entry name" value="AB HYDROLASE-1 DOMAIN-CONTAINING PROTEIN"/>
    <property type="match status" value="1"/>
</dbReference>
<dbReference type="AlphaFoldDB" id="A0A813LV84"/>
<dbReference type="PANTHER" id="PTHR43433">
    <property type="entry name" value="HYDROLASE, ALPHA/BETA FOLD FAMILY PROTEIN"/>
    <property type="match status" value="1"/>
</dbReference>
<proteinExistence type="predicted"/>
<feature type="domain" description="AB hydrolase-1" evidence="1">
    <location>
        <begin position="138"/>
        <end position="253"/>
    </location>
</feature>
<organism evidence="2 3">
    <name type="scientific">Polarella glacialis</name>
    <name type="common">Dinoflagellate</name>
    <dbReference type="NCBI Taxonomy" id="89957"/>
    <lineage>
        <taxon>Eukaryota</taxon>
        <taxon>Sar</taxon>
        <taxon>Alveolata</taxon>
        <taxon>Dinophyceae</taxon>
        <taxon>Suessiales</taxon>
        <taxon>Suessiaceae</taxon>
        <taxon>Polarella</taxon>
    </lineage>
</organism>
<accession>A0A813LV84</accession>
<evidence type="ECO:0000313" key="2">
    <source>
        <dbReference type="EMBL" id="CAE8735802.1"/>
    </source>
</evidence>
<protein>
    <recommendedName>
        <fullName evidence="1">AB hydrolase-1 domain-containing protein</fullName>
    </recommendedName>
</protein>
<dbReference type="InterPro" id="IPR029058">
    <property type="entry name" value="AB_hydrolase_fold"/>
</dbReference>
<dbReference type="Proteomes" id="UP000626109">
    <property type="component" value="Unassembled WGS sequence"/>
</dbReference>
<dbReference type="InterPro" id="IPR000073">
    <property type="entry name" value="AB_hydrolase_1"/>
</dbReference>
<gene>
    <name evidence="2" type="ORF">PGLA2088_LOCUS48029</name>
</gene>
<dbReference type="Gene3D" id="3.40.50.1820">
    <property type="entry name" value="alpha/beta hydrolase"/>
    <property type="match status" value="1"/>
</dbReference>
<evidence type="ECO:0000313" key="3">
    <source>
        <dbReference type="Proteomes" id="UP000626109"/>
    </source>
</evidence>
<dbReference type="EMBL" id="CAJNNW010036592">
    <property type="protein sequence ID" value="CAE8735802.1"/>
    <property type="molecule type" value="Genomic_DNA"/>
</dbReference>